<reference evidence="3" key="2">
    <citation type="submission" date="2010-04" db="EMBL/GenBank/DDBJ databases">
        <authorList>
            <person name="Buell R."/>
            <person name="Hamilton J."/>
            <person name="Hostetler J."/>
        </authorList>
    </citation>
    <scope>NUCLEOTIDE SEQUENCE [LARGE SCALE GENOMIC DNA]</scope>
    <source>
        <strain evidence="3">DAOM:BR144</strain>
    </source>
</reference>
<protein>
    <submittedName>
        <fullName evidence="2">Uncharacterized protein</fullName>
    </submittedName>
</protein>
<dbReference type="AlphaFoldDB" id="K3WET8"/>
<reference evidence="2" key="3">
    <citation type="submission" date="2015-02" db="UniProtKB">
        <authorList>
            <consortium name="EnsemblProtists"/>
        </authorList>
    </citation>
    <scope>IDENTIFICATION</scope>
    <source>
        <strain evidence="2">DAOM BR144</strain>
    </source>
</reference>
<evidence type="ECO:0000313" key="3">
    <source>
        <dbReference type="Proteomes" id="UP000019132"/>
    </source>
</evidence>
<dbReference type="InParanoid" id="K3WET8"/>
<accession>K3WET8</accession>
<feature type="region of interest" description="Disordered" evidence="1">
    <location>
        <begin position="1"/>
        <end position="39"/>
    </location>
</feature>
<reference evidence="3" key="1">
    <citation type="journal article" date="2010" name="Genome Biol.">
        <title>Genome sequence of the necrotrophic plant pathogen Pythium ultimum reveals original pathogenicity mechanisms and effector repertoire.</title>
        <authorList>
            <person name="Levesque C.A."/>
            <person name="Brouwer H."/>
            <person name="Cano L."/>
            <person name="Hamilton J.P."/>
            <person name="Holt C."/>
            <person name="Huitema E."/>
            <person name="Raffaele S."/>
            <person name="Robideau G.P."/>
            <person name="Thines M."/>
            <person name="Win J."/>
            <person name="Zerillo M.M."/>
            <person name="Beakes G.W."/>
            <person name="Boore J.L."/>
            <person name="Busam D."/>
            <person name="Dumas B."/>
            <person name="Ferriera S."/>
            <person name="Fuerstenberg S.I."/>
            <person name="Gachon C.M."/>
            <person name="Gaulin E."/>
            <person name="Govers F."/>
            <person name="Grenville-Briggs L."/>
            <person name="Horner N."/>
            <person name="Hostetler J."/>
            <person name="Jiang R.H."/>
            <person name="Johnson J."/>
            <person name="Krajaejun T."/>
            <person name="Lin H."/>
            <person name="Meijer H.J."/>
            <person name="Moore B."/>
            <person name="Morris P."/>
            <person name="Phuntmart V."/>
            <person name="Puiu D."/>
            <person name="Shetty J."/>
            <person name="Stajich J.E."/>
            <person name="Tripathy S."/>
            <person name="Wawra S."/>
            <person name="van West P."/>
            <person name="Whitty B.R."/>
            <person name="Coutinho P.M."/>
            <person name="Henrissat B."/>
            <person name="Martin F."/>
            <person name="Thomas P.D."/>
            <person name="Tyler B.M."/>
            <person name="De Vries R.P."/>
            <person name="Kamoun S."/>
            <person name="Yandell M."/>
            <person name="Tisserat N."/>
            <person name="Buell C.R."/>
        </authorList>
    </citation>
    <scope>NUCLEOTIDE SEQUENCE</scope>
    <source>
        <strain evidence="3">DAOM:BR144</strain>
    </source>
</reference>
<feature type="compositionally biased region" description="Low complexity" evidence="1">
    <location>
        <begin position="136"/>
        <end position="149"/>
    </location>
</feature>
<evidence type="ECO:0000256" key="1">
    <source>
        <dbReference type="SAM" id="MobiDB-lite"/>
    </source>
</evidence>
<organism evidence="2 3">
    <name type="scientific">Globisporangium ultimum (strain ATCC 200006 / CBS 805.95 / DAOM BR144)</name>
    <name type="common">Pythium ultimum</name>
    <dbReference type="NCBI Taxonomy" id="431595"/>
    <lineage>
        <taxon>Eukaryota</taxon>
        <taxon>Sar</taxon>
        <taxon>Stramenopiles</taxon>
        <taxon>Oomycota</taxon>
        <taxon>Peronosporomycetes</taxon>
        <taxon>Pythiales</taxon>
        <taxon>Pythiaceae</taxon>
        <taxon>Globisporangium</taxon>
    </lineage>
</organism>
<name>K3WET8_GLOUD</name>
<evidence type="ECO:0000313" key="2">
    <source>
        <dbReference type="EnsemblProtists" id="PYU1_T003479"/>
    </source>
</evidence>
<sequence>MADQEFSEWVHAMRRHQSPVSESSSWADTDSDSDSDNDDVFEYATAQSLRSNKKMAFERTAPMMIPECTRRRRTYYMNEFDESVPQKQHAGVYRDFYDSSDFAASVDDEDDPALYQNLAYFRSQNASKHSHKSRSRSSSPAPQSVSASSDSDDIFDMEL</sequence>
<feature type="compositionally biased region" description="Acidic residues" evidence="1">
    <location>
        <begin position="150"/>
        <end position="159"/>
    </location>
</feature>
<dbReference type="VEuPathDB" id="FungiDB:PYU1_G003469"/>
<dbReference type="HOGENOM" id="CLU_110102_0_0_1"/>
<feature type="compositionally biased region" description="Acidic residues" evidence="1">
    <location>
        <begin position="29"/>
        <end position="39"/>
    </location>
</feature>
<dbReference type="EnsemblProtists" id="PYU1_T003479">
    <property type="protein sequence ID" value="PYU1_T003479"/>
    <property type="gene ID" value="PYU1_G003469"/>
</dbReference>
<feature type="region of interest" description="Disordered" evidence="1">
    <location>
        <begin position="124"/>
        <end position="159"/>
    </location>
</feature>
<dbReference type="Proteomes" id="UP000019132">
    <property type="component" value="Unassembled WGS sequence"/>
</dbReference>
<dbReference type="eggNOG" id="ENOG502REGI">
    <property type="taxonomic scope" value="Eukaryota"/>
</dbReference>
<dbReference type="EMBL" id="GL376603">
    <property type="status" value="NOT_ANNOTATED_CDS"/>
    <property type="molecule type" value="Genomic_DNA"/>
</dbReference>
<proteinExistence type="predicted"/>
<keyword evidence="3" id="KW-1185">Reference proteome</keyword>